<dbReference type="PANTHER" id="PTHR13510:SF44">
    <property type="entry name" value="RABENOSYN-5"/>
    <property type="match status" value="1"/>
</dbReference>
<evidence type="ECO:0000313" key="2">
    <source>
        <dbReference type="Proteomes" id="UP000002640"/>
    </source>
</evidence>
<gene>
    <name evidence="1" type="ORF">PHYSODRAFT_251221</name>
</gene>
<sequence>MSTKRFTANPFDELTLTTEDCAKLIEVADSIMLAKVEEYEEYLNDDKRVDARRWKKFTNSGATTCYLQRKKANPKSNMVEALMVGPLPGTLDENMFGLISPTLESIRIKASYLTRTTLDSTPCSRRSRR</sequence>
<dbReference type="EMBL" id="JH159152">
    <property type="protein sequence ID" value="EGZ23069.1"/>
    <property type="molecule type" value="Genomic_DNA"/>
</dbReference>
<dbReference type="AlphaFoldDB" id="G4YTZ1"/>
<organism evidence="1 2">
    <name type="scientific">Phytophthora sojae (strain P6497)</name>
    <name type="common">Soybean stem and root rot agent</name>
    <name type="synonym">Phytophthora megasperma f. sp. glycines</name>
    <dbReference type="NCBI Taxonomy" id="1094619"/>
    <lineage>
        <taxon>Eukaryota</taxon>
        <taxon>Sar</taxon>
        <taxon>Stramenopiles</taxon>
        <taxon>Oomycota</taxon>
        <taxon>Peronosporomycetes</taxon>
        <taxon>Peronosporales</taxon>
        <taxon>Peronosporaceae</taxon>
        <taxon>Phytophthora</taxon>
    </lineage>
</organism>
<evidence type="ECO:0000313" key="1">
    <source>
        <dbReference type="EMBL" id="EGZ23069.1"/>
    </source>
</evidence>
<name>G4YTZ1_PHYSP</name>
<dbReference type="InterPro" id="IPR052727">
    <property type="entry name" value="Rab4/Rab5_effector"/>
</dbReference>
<dbReference type="KEGG" id="psoj:PHYSODRAFT_251221"/>
<reference evidence="1 2" key="1">
    <citation type="journal article" date="2006" name="Science">
        <title>Phytophthora genome sequences uncover evolutionary origins and mechanisms of pathogenesis.</title>
        <authorList>
            <person name="Tyler B.M."/>
            <person name="Tripathy S."/>
            <person name="Zhang X."/>
            <person name="Dehal P."/>
            <person name="Jiang R.H."/>
            <person name="Aerts A."/>
            <person name="Arredondo F.D."/>
            <person name="Baxter L."/>
            <person name="Bensasson D."/>
            <person name="Beynon J.L."/>
            <person name="Chapman J."/>
            <person name="Damasceno C.M."/>
            <person name="Dorrance A.E."/>
            <person name="Dou D."/>
            <person name="Dickerman A.W."/>
            <person name="Dubchak I.L."/>
            <person name="Garbelotto M."/>
            <person name="Gijzen M."/>
            <person name="Gordon S.G."/>
            <person name="Govers F."/>
            <person name="Grunwald N.J."/>
            <person name="Huang W."/>
            <person name="Ivors K.L."/>
            <person name="Jones R.W."/>
            <person name="Kamoun S."/>
            <person name="Krampis K."/>
            <person name="Lamour K.H."/>
            <person name="Lee M.K."/>
            <person name="McDonald W.H."/>
            <person name="Medina M."/>
            <person name="Meijer H.J."/>
            <person name="Nordberg E.K."/>
            <person name="Maclean D.J."/>
            <person name="Ospina-Giraldo M.D."/>
            <person name="Morris P.F."/>
            <person name="Phuntumart V."/>
            <person name="Putnam N.H."/>
            <person name="Rash S."/>
            <person name="Rose J.K."/>
            <person name="Sakihama Y."/>
            <person name="Salamov A.A."/>
            <person name="Savidor A."/>
            <person name="Scheuring C.F."/>
            <person name="Smith B.M."/>
            <person name="Sobral B.W."/>
            <person name="Terry A."/>
            <person name="Torto-Alalibo T.A."/>
            <person name="Win J."/>
            <person name="Xu Z."/>
            <person name="Zhang H."/>
            <person name="Grigoriev I.V."/>
            <person name="Rokhsar D.S."/>
            <person name="Boore J.L."/>
        </authorList>
    </citation>
    <scope>NUCLEOTIDE SEQUENCE [LARGE SCALE GENOMIC DNA]</scope>
    <source>
        <strain evidence="1 2">P6497</strain>
    </source>
</reference>
<dbReference type="OMA" id="IMLAKVE"/>
<dbReference type="InParanoid" id="G4YTZ1"/>
<proteinExistence type="predicted"/>
<dbReference type="PANTHER" id="PTHR13510">
    <property type="entry name" value="FYVE-FINGER-CONTAINING RAB5 EFFECTOR PROTEIN RABENOSYN-5-RELATED"/>
    <property type="match status" value="1"/>
</dbReference>
<dbReference type="RefSeq" id="XP_009518357.1">
    <property type="nucleotide sequence ID" value="XM_009520062.1"/>
</dbReference>
<dbReference type="GeneID" id="20638133"/>
<protein>
    <submittedName>
        <fullName evidence="1">Uncharacterized protein</fullName>
    </submittedName>
</protein>
<accession>G4YTZ1</accession>
<keyword evidence="2" id="KW-1185">Reference proteome</keyword>
<dbReference type="Proteomes" id="UP000002640">
    <property type="component" value="Unassembled WGS sequence"/>
</dbReference>